<dbReference type="Gene3D" id="1.25.40.20">
    <property type="entry name" value="Ankyrin repeat-containing domain"/>
    <property type="match status" value="1"/>
</dbReference>
<dbReference type="InterPro" id="IPR036770">
    <property type="entry name" value="Ankyrin_rpt-contain_sf"/>
</dbReference>
<dbReference type="Pfam" id="PF13606">
    <property type="entry name" value="Ank_3"/>
    <property type="match status" value="1"/>
</dbReference>
<dbReference type="GO" id="GO:0005737">
    <property type="term" value="C:cytoplasm"/>
    <property type="evidence" value="ECO:0007669"/>
    <property type="project" value="TreeGrafter"/>
</dbReference>
<dbReference type="InterPro" id="IPR052420">
    <property type="entry name" value="Espin/Espin-like"/>
</dbReference>
<sequence>MVLSQHKVIMKRPIIYDISRLLDARQLLSDYCQSDNLCVDGLRKRIDQFVQIQAIMDLSTSTGRLLLHHACMNERVTADIVRLLIDNFPGAAGGPDEKEFQPIPLHVACWNQNTTVEIVRLLIDAFPQSVRKQSVDGGMPLHYLCCGDCADSVNVLGLLLETYPEAVDHPTRAGMLPIHLACMGSKSAEFCQVLAEAYPVLDDESIGDADVMDRESTAYLESVFNFVRAHPGTLS</sequence>
<evidence type="ECO:0000256" key="2">
    <source>
        <dbReference type="ARBA" id="ARBA00023043"/>
    </source>
</evidence>
<reference evidence="3" key="1">
    <citation type="submission" date="2021-01" db="EMBL/GenBank/DDBJ databases">
        <authorList>
            <person name="Corre E."/>
            <person name="Pelletier E."/>
            <person name="Niang G."/>
            <person name="Scheremetjew M."/>
            <person name="Finn R."/>
            <person name="Kale V."/>
            <person name="Holt S."/>
            <person name="Cochrane G."/>
            <person name="Meng A."/>
            <person name="Brown T."/>
            <person name="Cohen L."/>
        </authorList>
    </citation>
    <scope>NUCLEOTIDE SEQUENCE</scope>
    <source>
        <strain evidence="3">FE60</strain>
    </source>
</reference>
<evidence type="ECO:0000256" key="1">
    <source>
        <dbReference type="ARBA" id="ARBA00022737"/>
    </source>
</evidence>
<dbReference type="EMBL" id="HBFU01000672">
    <property type="protein sequence ID" value="CAD8926481.1"/>
    <property type="molecule type" value="Transcribed_RNA"/>
</dbReference>
<keyword evidence="1" id="KW-0677">Repeat</keyword>
<dbReference type="PANTHER" id="PTHR24153:SF8">
    <property type="entry name" value="FORKED, ISOFORM F"/>
    <property type="match status" value="1"/>
</dbReference>
<organism evidence="3">
    <name type="scientific">Skeletonema marinoi</name>
    <dbReference type="NCBI Taxonomy" id="267567"/>
    <lineage>
        <taxon>Eukaryota</taxon>
        <taxon>Sar</taxon>
        <taxon>Stramenopiles</taxon>
        <taxon>Ochrophyta</taxon>
        <taxon>Bacillariophyta</taxon>
        <taxon>Coscinodiscophyceae</taxon>
        <taxon>Thalassiosirophycidae</taxon>
        <taxon>Thalassiosirales</taxon>
        <taxon>Skeletonemataceae</taxon>
        <taxon>Skeletonema</taxon>
        <taxon>Skeletonema marinoi-dohrnii complex</taxon>
    </lineage>
</organism>
<dbReference type="AlphaFoldDB" id="A0A7S1GEC5"/>
<accession>A0A7S1GEC5</accession>
<dbReference type="SUPFAM" id="SSF48403">
    <property type="entry name" value="Ankyrin repeat"/>
    <property type="match status" value="1"/>
</dbReference>
<keyword evidence="2" id="KW-0040">ANK repeat</keyword>
<dbReference type="Pfam" id="PF12796">
    <property type="entry name" value="Ank_2"/>
    <property type="match status" value="1"/>
</dbReference>
<name>A0A7S1GEC5_9STRA</name>
<dbReference type="SMART" id="SM00248">
    <property type="entry name" value="ANK"/>
    <property type="match status" value="4"/>
</dbReference>
<dbReference type="GO" id="GO:0051015">
    <property type="term" value="F:actin filament binding"/>
    <property type="evidence" value="ECO:0007669"/>
    <property type="project" value="TreeGrafter"/>
</dbReference>
<evidence type="ECO:0000313" key="3">
    <source>
        <dbReference type="EMBL" id="CAD8926481.1"/>
    </source>
</evidence>
<dbReference type="GO" id="GO:0051017">
    <property type="term" value="P:actin filament bundle assembly"/>
    <property type="evidence" value="ECO:0007669"/>
    <property type="project" value="TreeGrafter"/>
</dbReference>
<protein>
    <submittedName>
        <fullName evidence="3">Uncharacterized protein</fullName>
    </submittedName>
</protein>
<proteinExistence type="predicted"/>
<dbReference type="PANTHER" id="PTHR24153">
    <property type="entry name" value="ESPIN"/>
    <property type="match status" value="1"/>
</dbReference>
<dbReference type="InterPro" id="IPR002110">
    <property type="entry name" value="Ankyrin_rpt"/>
</dbReference>
<gene>
    <name evidence="3" type="ORF">SMAR1040_LOCUS428</name>
</gene>